<dbReference type="Pfam" id="PF13429">
    <property type="entry name" value="TPR_15"/>
    <property type="match status" value="1"/>
</dbReference>
<dbReference type="InterPro" id="IPR011990">
    <property type="entry name" value="TPR-like_helical_dom_sf"/>
</dbReference>
<evidence type="ECO:0000313" key="2">
    <source>
        <dbReference type="EMBL" id="MCZ4281936.1"/>
    </source>
</evidence>
<dbReference type="RefSeq" id="WP_269424100.1">
    <property type="nucleotide sequence ID" value="NZ_JAPWGY010000005.1"/>
</dbReference>
<accession>A0ABT4LLF6</accession>
<name>A0ABT4LLF6_9PROT</name>
<sequence>MDLCSFKRTIFLGSAMLALSGCSVMNDISLAFKEMTQKGASPEEGSTVTSHEDDVDPATAEVYNIAEETYKRGDIRTAIGLYQRAFELDPSNPRPMIRIGEILIRQGEHLAAGQAYRQALVVEPKNTEAKRGLGVSFLSRGQVDLAIEQFSEGLAIEKDSKLLNVMGVAYDKKEERQTAQKYYREGLEMDPDNLTLRSNLGLSLAHAGQHNEAITLLYAVSKEPRATIAHRQMLAMAYTLAGDLEAAEQTSRIDMDDADVAQRMRYFGSLNPSESTSKKHPTLAVTVEAIESEPLPN</sequence>
<dbReference type="Proteomes" id="UP001069802">
    <property type="component" value="Unassembled WGS sequence"/>
</dbReference>
<evidence type="ECO:0000256" key="1">
    <source>
        <dbReference type="PROSITE-ProRule" id="PRU00339"/>
    </source>
</evidence>
<feature type="repeat" description="TPR" evidence="1">
    <location>
        <begin position="59"/>
        <end position="92"/>
    </location>
</feature>
<organism evidence="2 3">
    <name type="scientific">Kiloniella laminariae</name>
    <dbReference type="NCBI Taxonomy" id="454162"/>
    <lineage>
        <taxon>Bacteria</taxon>
        <taxon>Pseudomonadati</taxon>
        <taxon>Pseudomonadota</taxon>
        <taxon>Alphaproteobacteria</taxon>
        <taxon>Rhodospirillales</taxon>
        <taxon>Kiloniellaceae</taxon>
        <taxon>Kiloniella</taxon>
    </lineage>
</organism>
<dbReference type="PANTHER" id="PTHR44998:SF1">
    <property type="entry name" value="UDP-N-ACETYLGLUCOSAMINE--PEPTIDE N-ACETYLGLUCOSAMINYLTRANSFERASE 110 KDA SUBUNIT"/>
    <property type="match status" value="1"/>
</dbReference>
<dbReference type="PANTHER" id="PTHR44998">
    <property type="match status" value="1"/>
</dbReference>
<dbReference type="PROSITE" id="PS50005">
    <property type="entry name" value="TPR"/>
    <property type="match status" value="3"/>
</dbReference>
<feature type="repeat" description="TPR" evidence="1">
    <location>
        <begin position="160"/>
        <end position="193"/>
    </location>
</feature>
<feature type="repeat" description="TPR" evidence="1">
    <location>
        <begin position="93"/>
        <end position="126"/>
    </location>
</feature>
<comment type="caution">
    <text evidence="2">The sequence shown here is derived from an EMBL/GenBank/DDBJ whole genome shotgun (WGS) entry which is preliminary data.</text>
</comment>
<protein>
    <submittedName>
        <fullName evidence="2">Tetratricopeptide repeat protein</fullName>
    </submittedName>
</protein>
<dbReference type="Gene3D" id="1.25.40.10">
    <property type="entry name" value="Tetratricopeptide repeat domain"/>
    <property type="match status" value="1"/>
</dbReference>
<proteinExistence type="predicted"/>
<dbReference type="InterPro" id="IPR019734">
    <property type="entry name" value="TPR_rpt"/>
</dbReference>
<dbReference type="SMART" id="SM00028">
    <property type="entry name" value="TPR"/>
    <property type="match status" value="5"/>
</dbReference>
<keyword evidence="3" id="KW-1185">Reference proteome</keyword>
<evidence type="ECO:0000313" key="3">
    <source>
        <dbReference type="Proteomes" id="UP001069802"/>
    </source>
</evidence>
<dbReference type="SUPFAM" id="SSF48452">
    <property type="entry name" value="TPR-like"/>
    <property type="match status" value="1"/>
</dbReference>
<keyword evidence="1" id="KW-0802">TPR repeat</keyword>
<dbReference type="PROSITE" id="PS51257">
    <property type="entry name" value="PROKAR_LIPOPROTEIN"/>
    <property type="match status" value="1"/>
</dbReference>
<gene>
    <name evidence="2" type="ORF">O4H49_14185</name>
</gene>
<reference evidence="2" key="1">
    <citation type="submission" date="2022-12" db="EMBL/GenBank/DDBJ databases">
        <title>Bacterial isolates from different developmental stages of Nematostella vectensis.</title>
        <authorList>
            <person name="Fraune S."/>
        </authorList>
    </citation>
    <scope>NUCLEOTIDE SEQUENCE</scope>
    <source>
        <strain evidence="2">G21630-S1</strain>
    </source>
</reference>
<dbReference type="EMBL" id="JAPWGY010000005">
    <property type="protein sequence ID" value="MCZ4281936.1"/>
    <property type="molecule type" value="Genomic_DNA"/>
</dbReference>